<name>A0ABU5ES46_9BACT</name>
<sequence>MERSPRGRTVLLGWELGGGFGHAHNLLRVARALAADGHRPVLAAREAVAAWPLLRDASFPVLPIPVWSEPAPAGFVAASFADILRLHGYASDRTLLPLLRQWDGILDVVRPDLVVLDYAPTLGLAAAGRVPTVDIGNGFCQPPADLPAFPPYFRDQLPRVPRGAPEDLLAAVRAAQVARGRPAPAALPGIAAGGEAFVTTVPELDPYREARRRPPVGPLASPVAADGIAPRRFFAYLSAEVASTEPALTLLAAAGLDGEVYVRGATAGQRERLRGRGLTVHDTPPPLADVLPRVRAVAHHAGLGTAEAALLAGRPQLLLPEHLEHQLYASAAHRLGVAHYLAGTYPASDVAEGMRQLLDDPAFARRAAEVAADLRRRWPDGSLGTIVGRCRELLDQPAGAVT</sequence>
<proteinExistence type="predicted"/>
<dbReference type="Pfam" id="PF06722">
    <property type="entry name" value="EryCIII-like_C"/>
    <property type="match status" value="1"/>
</dbReference>
<reference evidence="3" key="1">
    <citation type="journal article" date="2023" name="Mar. Drugs">
        <title>Gemmata algarum, a Novel Planctomycete Isolated from an Algal Mat, Displays Antimicrobial Activity.</title>
        <authorList>
            <person name="Kumar G."/>
            <person name="Kallscheuer N."/>
            <person name="Kashif M."/>
            <person name="Ahamad S."/>
            <person name="Jagadeeshwari U."/>
            <person name="Pannikurungottu S."/>
            <person name="Haufschild T."/>
            <person name="Kabuu M."/>
            <person name="Sasikala C."/>
            <person name="Jogler C."/>
            <person name="Ramana C."/>
        </authorList>
    </citation>
    <scope>NUCLEOTIDE SEQUENCE [LARGE SCALE GENOMIC DNA]</scope>
    <source>
        <strain evidence="3">JC673</strain>
    </source>
</reference>
<dbReference type="PANTHER" id="PTHR48050:SF13">
    <property type="entry name" value="STEROL 3-BETA-GLUCOSYLTRANSFERASE UGT80A2"/>
    <property type="match status" value="1"/>
</dbReference>
<comment type="caution">
    <text evidence="2">The sequence shown here is derived from an EMBL/GenBank/DDBJ whole genome shotgun (WGS) entry which is preliminary data.</text>
</comment>
<dbReference type="Gene3D" id="3.40.50.2000">
    <property type="entry name" value="Glycogen Phosphorylase B"/>
    <property type="match status" value="2"/>
</dbReference>
<evidence type="ECO:0000313" key="2">
    <source>
        <dbReference type="EMBL" id="MDY3557794.1"/>
    </source>
</evidence>
<keyword evidence="3" id="KW-1185">Reference proteome</keyword>
<dbReference type="RefSeq" id="WP_320684821.1">
    <property type="nucleotide sequence ID" value="NZ_JAXBLV010000002.1"/>
</dbReference>
<dbReference type="PANTHER" id="PTHR48050">
    <property type="entry name" value="STEROL 3-BETA-GLUCOSYLTRANSFERASE"/>
    <property type="match status" value="1"/>
</dbReference>
<feature type="domain" description="Erythromycin biosynthesis protein CIII-like C-terminal" evidence="1">
    <location>
        <begin position="251"/>
        <end position="374"/>
    </location>
</feature>
<evidence type="ECO:0000313" key="3">
    <source>
        <dbReference type="Proteomes" id="UP001272242"/>
    </source>
</evidence>
<protein>
    <recommendedName>
        <fullName evidence="1">Erythromycin biosynthesis protein CIII-like C-terminal domain-containing protein</fullName>
    </recommendedName>
</protein>
<dbReference type="SUPFAM" id="SSF53756">
    <property type="entry name" value="UDP-Glycosyltransferase/glycogen phosphorylase"/>
    <property type="match status" value="1"/>
</dbReference>
<evidence type="ECO:0000259" key="1">
    <source>
        <dbReference type="Pfam" id="PF06722"/>
    </source>
</evidence>
<organism evidence="2 3">
    <name type="scientific">Gemmata algarum</name>
    <dbReference type="NCBI Taxonomy" id="2975278"/>
    <lineage>
        <taxon>Bacteria</taxon>
        <taxon>Pseudomonadati</taxon>
        <taxon>Planctomycetota</taxon>
        <taxon>Planctomycetia</taxon>
        <taxon>Gemmatales</taxon>
        <taxon>Gemmataceae</taxon>
        <taxon>Gemmata</taxon>
    </lineage>
</organism>
<gene>
    <name evidence="2" type="ORF">R5W23_003059</name>
</gene>
<dbReference type="InterPro" id="IPR010610">
    <property type="entry name" value="EryCIII-like_C"/>
</dbReference>
<dbReference type="EMBL" id="JAXBLV010000002">
    <property type="protein sequence ID" value="MDY3557794.1"/>
    <property type="molecule type" value="Genomic_DNA"/>
</dbReference>
<dbReference type="InterPro" id="IPR050426">
    <property type="entry name" value="Glycosyltransferase_28"/>
</dbReference>
<accession>A0ABU5ES46</accession>
<dbReference type="Proteomes" id="UP001272242">
    <property type="component" value="Unassembled WGS sequence"/>
</dbReference>